<evidence type="ECO:0000313" key="7">
    <source>
        <dbReference type="EnsemblPlants" id="OMERI01G24020.1"/>
    </source>
</evidence>
<dbReference type="InterPro" id="IPR036093">
    <property type="entry name" value="NAC_dom_sf"/>
</dbReference>
<evidence type="ECO:0000313" key="8">
    <source>
        <dbReference type="Proteomes" id="UP000008021"/>
    </source>
</evidence>
<dbReference type="GO" id="GO:0003677">
    <property type="term" value="F:DNA binding"/>
    <property type="evidence" value="ECO:0007669"/>
    <property type="project" value="UniProtKB-KW"/>
</dbReference>
<accession>A0A0E0C5Z9</accession>
<dbReference type="InterPro" id="IPR003441">
    <property type="entry name" value="NAC-dom"/>
</dbReference>
<dbReference type="HOGENOM" id="CLU_951155_0_0_1"/>
<evidence type="ECO:0000256" key="2">
    <source>
        <dbReference type="ARBA" id="ARBA00023125"/>
    </source>
</evidence>
<dbReference type="Gene3D" id="2.170.150.80">
    <property type="entry name" value="NAC domain"/>
    <property type="match status" value="1"/>
</dbReference>
<protein>
    <recommendedName>
        <fullName evidence="6">NAC domain-containing protein</fullName>
    </recommendedName>
</protein>
<dbReference type="AlphaFoldDB" id="A0A0E0C5Z9"/>
<dbReference type="EnsemblPlants" id="OMERI01G24020.1">
    <property type="protein sequence ID" value="OMERI01G24020.1"/>
    <property type="gene ID" value="OMERI01G24020"/>
</dbReference>
<dbReference type="PANTHER" id="PTHR31719:SF243">
    <property type="entry name" value="NAC DOMAIN-CONTAINING PROTEIN"/>
    <property type="match status" value="1"/>
</dbReference>
<dbReference type="GO" id="GO:0006355">
    <property type="term" value="P:regulation of DNA-templated transcription"/>
    <property type="evidence" value="ECO:0007669"/>
    <property type="project" value="InterPro"/>
</dbReference>
<dbReference type="STRING" id="40149.A0A0E0C5Z9"/>
<name>A0A0E0C5Z9_9ORYZ</name>
<evidence type="ECO:0000256" key="5">
    <source>
        <dbReference type="SAM" id="MobiDB-lite"/>
    </source>
</evidence>
<feature type="compositionally biased region" description="Basic and acidic residues" evidence="5">
    <location>
        <begin position="284"/>
        <end position="298"/>
    </location>
</feature>
<feature type="region of interest" description="Disordered" evidence="5">
    <location>
        <begin position="171"/>
        <end position="201"/>
    </location>
</feature>
<proteinExistence type="predicted"/>
<reference evidence="7" key="1">
    <citation type="submission" date="2015-04" db="UniProtKB">
        <authorList>
            <consortium name="EnsemblPlants"/>
        </authorList>
    </citation>
    <scope>IDENTIFICATION</scope>
</reference>
<sequence>MSPSRPDEADPAADFGSHPTDQELVTKYLRRHVDSGGNPWRYVHEADVYAADPDDLTGKYSPAVASDGSRAWYFFTTVRSKSTGGQRRARAVGDGGCWHSEAGAKDVVGGIRSPRPIGRRQFFSFVNKEGPRRVRSGWIMVEIGLKYAQQNASSDELVLCKVYRSPRAPPAAAAANKSMAAPPPTATKSKTEEATPPPDDVKPVVVAAARTPDTKILTAAKEAAAAAAAVAATGCKRKPDVKSSGARRGKRLCSRCRAETSESDSETAVLDRSPSIEDETADSSEIHGSSDGKFIRFL</sequence>
<dbReference type="Gramene" id="OMERI01G24020.1">
    <property type="protein sequence ID" value="OMERI01G24020.1"/>
    <property type="gene ID" value="OMERI01G24020"/>
</dbReference>
<keyword evidence="3" id="KW-0804">Transcription</keyword>
<dbReference type="eggNOG" id="ENOG502R3ES">
    <property type="taxonomic scope" value="Eukaryota"/>
</dbReference>
<dbReference type="SUPFAM" id="SSF101941">
    <property type="entry name" value="NAC domain"/>
    <property type="match status" value="1"/>
</dbReference>
<feature type="domain" description="NAC" evidence="6">
    <location>
        <begin position="11"/>
        <end position="165"/>
    </location>
</feature>
<organism evidence="7">
    <name type="scientific">Oryza meridionalis</name>
    <dbReference type="NCBI Taxonomy" id="40149"/>
    <lineage>
        <taxon>Eukaryota</taxon>
        <taxon>Viridiplantae</taxon>
        <taxon>Streptophyta</taxon>
        <taxon>Embryophyta</taxon>
        <taxon>Tracheophyta</taxon>
        <taxon>Spermatophyta</taxon>
        <taxon>Magnoliopsida</taxon>
        <taxon>Liliopsida</taxon>
        <taxon>Poales</taxon>
        <taxon>Poaceae</taxon>
        <taxon>BOP clade</taxon>
        <taxon>Oryzoideae</taxon>
        <taxon>Oryzeae</taxon>
        <taxon>Oryzinae</taxon>
        <taxon>Oryza</taxon>
    </lineage>
</organism>
<keyword evidence="4" id="KW-0539">Nucleus</keyword>
<dbReference type="Proteomes" id="UP000008021">
    <property type="component" value="Chromosome 1"/>
</dbReference>
<keyword evidence="8" id="KW-1185">Reference proteome</keyword>
<evidence type="ECO:0000256" key="1">
    <source>
        <dbReference type="ARBA" id="ARBA00023015"/>
    </source>
</evidence>
<feature type="region of interest" description="Disordered" evidence="5">
    <location>
        <begin position="1"/>
        <end position="21"/>
    </location>
</feature>
<dbReference type="PROSITE" id="PS51005">
    <property type="entry name" value="NAC"/>
    <property type="match status" value="1"/>
</dbReference>
<evidence type="ECO:0000259" key="6">
    <source>
        <dbReference type="PROSITE" id="PS51005"/>
    </source>
</evidence>
<keyword evidence="2" id="KW-0238">DNA-binding</keyword>
<dbReference type="PANTHER" id="PTHR31719">
    <property type="entry name" value="NAC TRANSCRIPTION FACTOR 56"/>
    <property type="match status" value="1"/>
</dbReference>
<evidence type="ECO:0000256" key="3">
    <source>
        <dbReference type="ARBA" id="ARBA00023163"/>
    </source>
</evidence>
<evidence type="ECO:0000256" key="4">
    <source>
        <dbReference type="ARBA" id="ARBA00023242"/>
    </source>
</evidence>
<dbReference type="Pfam" id="PF02365">
    <property type="entry name" value="NAM"/>
    <property type="match status" value="1"/>
</dbReference>
<feature type="compositionally biased region" description="Low complexity" evidence="5">
    <location>
        <begin position="171"/>
        <end position="180"/>
    </location>
</feature>
<feature type="region of interest" description="Disordered" evidence="5">
    <location>
        <begin position="238"/>
        <end position="298"/>
    </location>
</feature>
<keyword evidence="1" id="KW-0805">Transcription regulation</keyword>
<feature type="compositionally biased region" description="Basic residues" evidence="5">
    <location>
        <begin position="245"/>
        <end position="254"/>
    </location>
</feature>
<reference evidence="7" key="2">
    <citation type="submission" date="2018-05" db="EMBL/GenBank/DDBJ databases">
        <title>OmerRS3 (Oryza meridionalis Reference Sequence Version 3).</title>
        <authorList>
            <person name="Zhang J."/>
            <person name="Kudrna D."/>
            <person name="Lee S."/>
            <person name="Talag J."/>
            <person name="Welchert J."/>
            <person name="Wing R.A."/>
        </authorList>
    </citation>
    <scope>NUCLEOTIDE SEQUENCE [LARGE SCALE GENOMIC DNA]</scope>
    <source>
        <strain evidence="7">cv. OR44</strain>
    </source>
</reference>